<evidence type="ECO:0000313" key="2">
    <source>
        <dbReference type="EMBL" id="GMA89729.1"/>
    </source>
</evidence>
<dbReference type="InterPro" id="IPR036866">
    <property type="entry name" value="RibonucZ/Hydroxyglut_hydro"/>
</dbReference>
<feature type="region of interest" description="Disordered" evidence="1">
    <location>
        <begin position="66"/>
        <end position="108"/>
    </location>
</feature>
<comment type="caution">
    <text evidence="2">The sequence shown here is derived from an EMBL/GenBank/DDBJ whole genome shotgun (WGS) entry which is preliminary data.</text>
</comment>
<dbReference type="EMBL" id="BSVA01000001">
    <property type="protein sequence ID" value="GMA89729.1"/>
    <property type="molecule type" value="Genomic_DNA"/>
</dbReference>
<proteinExistence type="predicted"/>
<organism evidence="2 3">
    <name type="scientific">Homoserinibacter gongjuensis</name>
    <dbReference type="NCBI Taxonomy" id="1162968"/>
    <lineage>
        <taxon>Bacteria</taxon>
        <taxon>Bacillati</taxon>
        <taxon>Actinomycetota</taxon>
        <taxon>Actinomycetes</taxon>
        <taxon>Micrococcales</taxon>
        <taxon>Microbacteriaceae</taxon>
        <taxon>Homoserinibacter</taxon>
    </lineage>
</organism>
<gene>
    <name evidence="2" type="ORF">GCM10025869_02580</name>
</gene>
<feature type="compositionally biased region" description="Polar residues" evidence="1">
    <location>
        <begin position="83"/>
        <end position="108"/>
    </location>
</feature>
<evidence type="ECO:0000313" key="3">
    <source>
        <dbReference type="Proteomes" id="UP001157069"/>
    </source>
</evidence>
<keyword evidence="3" id="KW-1185">Reference proteome</keyword>
<dbReference type="Pfam" id="PF13483">
    <property type="entry name" value="Lactamase_B_3"/>
    <property type="match status" value="1"/>
</dbReference>
<reference evidence="3" key="1">
    <citation type="journal article" date="2019" name="Int. J. Syst. Evol. Microbiol.">
        <title>The Global Catalogue of Microorganisms (GCM) 10K type strain sequencing project: providing services to taxonomists for standard genome sequencing and annotation.</title>
        <authorList>
            <consortium name="The Broad Institute Genomics Platform"/>
            <consortium name="The Broad Institute Genome Sequencing Center for Infectious Disease"/>
            <person name="Wu L."/>
            <person name="Ma J."/>
        </authorList>
    </citation>
    <scope>NUCLEOTIDE SEQUENCE [LARGE SCALE GENOMIC DNA]</scope>
    <source>
        <strain evidence="3">NBRC 108755</strain>
    </source>
</reference>
<dbReference type="Gene3D" id="3.60.15.10">
    <property type="entry name" value="Ribonuclease Z/Hydroxyacylglutathione hydrolase-like"/>
    <property type="match status" value="1"/>
</dbReference>
<dbReference type="Proteomes" id="UP001157069">
    <property type="component" value="Unassembled WGS sequence"/>
</dbReference>
<evidence type="ECO:0000256" key="1">
    <source>
        <dbReference type="SAM" id="MobiDB-lite"/>
    </source>
</evidence>
<name>A0ABQ6JP63_9MICO</name>
<evidence type="ECO:0008006" key="4">
    <source>
        <dbReference type="Google" id="ProtNLM"/>
    </source>
</evidence>
<protein>
    <recommendedName>
        <fullName evidence="4">MBL fold metallo-hydrolase</fullName>
    </recommendedName>
</protein>
<sequence length="108" mass="11786">MNVTKYEHSCMVVSKGNARLVIDPGMFLATLPDAAGVVAIVITHEHADHFSVDRVSELLEANPDARVFGPQGSRMPLRHPASRSRSCTRATPSRWSRSPCASSARRTT</sequence>
<accession>A0ABQ6JP63</accession>
<dbReference type="SUPFAM" id="SSF56281">
    <property type="entry name" value="Metallo-hydrolase/oxidoreductase"/>
    <property type="match status" value="1"/>
</dbReference>